<organism evidence="3 4">
    <name type="scientific">Actinopolyspora saharensis</name>
    <dbReference type="NCBI Taxonomy" id="995062"/>
    <lineage>
        <taxon>Bacteria</taxon>
        <taxon>Bacillati</taxon>
        <taxon>Actinomycetota</taxon>
        <taxon>Actinomycetes</taxon>
        <taxon>Actinopolysporales</taxon>
        <taxon>Actinopolysporaceae</taxon>
        <taxon>Actinopolyspora</taxon>
    </lineage>
</organism>
<dbReference type="Pfam" id="PF20088">
    <property type="entry name" value="DUF6480"/>
    <property type="match status" value="1"/>
</dbReference>
<gene>
    <name evidence="3" type="ORF">SAMN04489718_0545</name>
</gene>
<protein>
    <submittedName>
        <fullName evidence="3">Uncharacterized protein</fullName>
    </submittedName>
</protein>
<keyword evidence="2" id="KW-0472">Membrane</keyword>
<reference evidence="4" key="1">
    <citation type="submission" date="2016-10" db="EMBL/GenBank/DDBJ databases">
        <authorList>
            <person name="Varghese N."/>
            <person name="Submissions S."/>
        </authorList>
    </citation>
    <scope>NUCLEOTIDE SEQUENCE [LARGE SCALE GENOMIC DNA]</scope>
    <source>
        <strain evidence="4">DSM 45459</strain>
    </source>
</reference>
<evidence type="ECO:0000256" key="1">
    <source>
        <dbReference type="SAM" id="MobiDB-lite"/>
    </source>
</evidence>
<feature type="region of interest" description="Disordered" evidence="1">
    <location>
        <begin position="1"/>
        <end position="56"/>
    </location>
</feature>
<evidence type="ECO:0000313" key="3">
    <source>
        <dbReference type="EMBL" id="SDQ16161.1"/>
    </source>
</evidence>
<dbReference type="InterPro" id="IPR045512">
    <property type="entry name" value="DUF6480"/>
</dbReference>
<dbReference type="AlphaFoldDB" id="A0A1H0YMI8"/>
<name>A0A1H0YMI8_9ACTN</name>
<keyword evidence="4" id="KW-1185">Reference proteome</keyword>
<dbReference type="OrthoDB" id="4381799at2"/>
<dbReference type="EMBL" id="FNKO01000001">
    <property type="protein sequence ID" value="SDQ16161.1"/>
    <property type="molecule type" value="Genomic_DNA"/>
</dbReference>
<dbReference type="Proteomes" id="UP000199301">
    <property type="component" value="Unassembled WGS sequence"/>
</dbReference>
<feature type="transmembrane region" description="Helical" evidence="2">
    <location>
        <begin position="60"/>
        <end position="85"/>
    </location>
</feature>
<evidence type="ECO:0000313" key="4">
    <source>
        <dbReference type="Proteomes" id="UP000199301"/>
    </source>
</evidence>
<evidence type="ECO:0000256" key="2">
    <source>
        <dbReference type="SAM" id="Phobius"/>
    </source>
</evidence>
<keyword evidence="2" id="KW-1133">Transmembrane helix</keyword>
<dbReference type="STRING" id="995062.SAMN04489718_0545"/>
<sequence length="88" mass="8614">MSSSTPEDPNSGGEPDSTPGPDPDSTPALDSGGGVSPGDTPPAEGGLSGLSHQERGPTRWAHVVTLVATAVVVLAVAGFVAGHLLGLF</sequence>
<dbReference type="RefSeq" id="WP_092520806.1">
    <property type="nucleotide sequence ID" value="NZ_FNKO01000001.1"/>
</dbReference>
<keyword evidence="2" id="KW-0812">Transmembrane</keyword>
<accession>A0A1H0YMI8</accession>
<proteinExistence type="predicted"/>